<dbReference type="Proteomes" id="UP000266915">
    <property type="component" value="Unassembled WGS sequence"/>
</dbReference>
<protein>
    <submittedName>
        <fullName evidence="1">Uncharacterized protein</fullName>
    </submittedName>
</protein>
<evidence type="ECO:0000313" key="1">
    <source>
        <dbReference type="EMBL" id="ROR76076.1"/>
    </source>
</evidence>
<keyword evidence="2" id="KW-1185">Reference proteome</keyword>
<gene>
    <name evidence="1" type="ORF">EDD42_4029</name>
</gene>
<name>A0A3N2BLF5_9MICO</name>
<accession>A0A3N2BLF5</accession>
<proteinExistence type="predicted"/>
<dbReference type="AlphaFoldDB" id="A0A3N2BLF5"/>
<comment type="caution">
    <text evidence="1">The sequence shown here is derived from an EMBL/GenBank/DDBJ whole genome shotgun (WGS) entry which is preliminary data.</text>
</comment>
<evidence type="ECO:0000313" key="2">
    <source>
        <dbReference type="Proteomes" id="UP000266915"/>
    </source>
</evidence>
<sequence>MTAGMHRTKTGENVLVTITTDGHYMLRYADGRVTFI</sequence>
<dbReference type="EMBL" id="RKHL01000002">
    <property type="protein sequence ID" value="ROR76076.1"/>
    <property type="molecule type" value="Genomic_DNA"/>
</dbReference>
<reference evidence="1 2" key="1">
    <citation type="submission" date="2018-11" db="EMBL/GenBank/DDBJ databases">
        <title>Sequencing the genomes of 1000 actinobacteria strains.</title>
        <authorList>
            <person name="Klenk H.-P."/>
        </authorList>
    </citation>
    <scope>NUCLEOTIDE SEQUENCE [LARGE SCALE GENOMIC DNA]</scope>
    <source>
        <strain evidence="1 2">DSM 14012</strain>
    </source>
</reference>
<organism evidence="1 2">
    <name type="scientific">Plantibacter flavus</name>
    <dbReference type="NCBI Taxonomy" id="150123"/>
    <lineage>
        <taxon>Bacteria</taxon>
        <taxon>Bacillati</taxon>
        <taxon>Actinomycetota</taxon>
        <taxon>Actinomycetes</taxon>
        <taxon>Micrococcales</taxon>
        <taxon>Microbacteriaceae</taxon>
        <taxon>Plantibacter</taxon>
    </lineage>
</organism>